<dbReference type="InterPro" id="IPR052374">
    <property type="entry name" value="SERAC1"/>
</dbReference>
<keyword evidence="8" id="KW-1185">Reference proteome</keyword>
<accession>E4UW61</accession>
<evidence type="ECO:0008006" key="9">
    <source>
        <dbReference type="Google" id="ProtNLM"/>
    </source>
</evidence>
<gene>
    <name evidence="7" type="ORF">MGYG_04672</name>
</gene>
<evidence type="ECO:0000256" key="3">
    <source>
        <dbReference type="ARBA" id="ARBA00004370"/>
    </source>
</evidence>
<dbReference type="AlphaFoldDB" id="E4UW61"/>
<reference evidence="8" key="1">
    <citation type="journal article" date="2012" name="MBio">
        <title>Comparative genome analysis of Trichophyton rubrum and related dermatophytes reveals candidate genes involved in infection.</title>
        <authorList>
            <person name="Martinez D.A."/>
            <person name="Oliver B.G."/>
            <person name="Graeser Y."/>
            <person name="Goldberg J.M."/>
            <person name="Li W."/>
            <person name="Martinez-Rossi N.M."/>
            <person name="Monod M."/>
            <person name="Shelest E."/>
            <person name="Barton R.C."/>
            <person name="Birch E."/>
            <person name="Brakhage A.A."/>
            <person name="Chen Z."/>
            <person name="Gurr S.J."/>
            <person name="Heiman D."/>
            <person name="Heitman J."/>
            <person name="Kosti I."/>
            <person name="Rossi A."/>
            <person name="Saif S."/>
            <person name="Samalova M."/>
            <person name="Saunders C.W."/>
            <person name="Shea T."/>
            <person name="Summerbell R.C."/>
            <person name="Xu J."/>
            <person name="Young S."/>
            <person name="Zeng Q."/>
            <person name="Birren B.W."/>
            <person name="Cuomo C.A."/>
            <person name="White T.C."/>
        </authorList>
    </citation>
    <scope>NUCLEOTIDE SEQUENCE [LARGE SCALE GENOMIC DNA]</scope>
    <source>
        <strain evidence="8">ATCC MYA-4604 / CBS 118893</strain>
    </source>
</reference>
<dbReference type="Proteomes" id="UP000002669">
    <property type="component" value="Unassembled WGS sequence"/>
</dbReference>
<comment type="subcellular location">
    <subcellularLocation>
        <location evidence="2">Endoplasmic reticulum</location>
    </subcellularLocation>
    <subcellularLocation>
        <location evidence="3">Membrane</location>
    </subcellularLocation>
    <subcellularLocation>
        <location evidence="1">Mitochondrion</location>
    </subcellularLocation>
</comment>
<evidence type="ECO:0000256" key="1">
    <source>
        <dbReference type="ARBA" id="ARBA00004173"/>
    </source>
</evidence>
<dbReference type="GO" id="GO:0005783">
    <property type="term" value="C:endoplasmic reticulum"/>
    <property type="evidence" value="ECO:0007669"/>
    <property type="project" value="UniProtKB-SubCell"/>
</dbReference>
<dbReference type="OMA" id="ARYINAN"/>
<name>E4UW61_ARTGP</name>
<dbReference type="SUPFAM" id="SSF53474">
    <property type="entry name" value="alpha/beta-Hydrolases"/>
    <property type="match status" value="1"/>
</dbReference>
<keyword evidence="6" id="KW-0472">Membrane</keyword>
<dbReference type="OrthoDB" id="4172297at2759"/>
<sequence length="405" mass="46486">MACRALTSHHSFYSGRKVRKNPEMGGQYVNGFLHGFGGFAMLDVKYHLTVLYTPRVGDIVADIVFVHGIQGHPGRTWTAQRPKDPSFRGRRWKQSILKRFSVKGSQRQSTPEDSPRERSKTDVFWPLDLLPADCADCRILTFGYNSIVSKFFAKTSYMRLYTVGTSSNQITEVEKQLANRLFLASLQRGRYIVFVAHSFGGLLVKQVASYIIPLIITVLHLVPEFKDAEILDIRASTKAIIFLGTPHRGSNLAKFGEALRKIASFTGFGTNPRIIRLLHWDNPDLKASHNDFMQQWNQDKFLVRTFQEGLPFEPLNGILGKVVPDESSLLGDPRENARYINANHRDMCRFTGRDDPGYRLLVGEIRQVIRKLRIEHQKQKLLRGPIYFPFISPTPRWRTRRTLRR</sequence>
<evidence type="ECO:0000256" key="5">
    <source>
        <dbReference type="ARBA" id="ARBA00023128"/>
    </source>
</evidence>
<dbReference type="GeneID" id="10027348"/>
<keyword evidence="4" id="KW-0256">Endoplasmic reticulum</keyword>
<dbReference type="Gene3D" id="3.40.50.1820">
    <property type="entry name" value="alpha/beta hydrolase"/>
    <property type="match status" value="1"/>
</dbReference>
<keyword evidence="5" id="KW-0496">Mitochondrion</keyword>
<dbReference type="EMBL" id="DS989825">
    <property type="protein sequence ID" value="EFR01669.1"/>
    <property type="molecule type" value="Genomic_DNA"/>
</dbReference>
<dbReference type="InterPro" id="IPR029058">
    <property type="entry name" value="AB_hydrolase_fold"/>
</dbReference>
<dbReference type="VEuPathDB" id="FungiDB:MGYG_04672"/>
<dbReference type="eggNOG" id="KOG2029">
    <property type="taxonomic scope" value="Eukaryota"/>
</dbReference>
<evidence type="ECO:0000256" key="6">
    <source>
        <dbReference type="ARBA" id="ARBA00023136"/>
    </source>
</evidence>
<dbReference type="InParanoid" id="E4UW61"/>
<evidence type="ECO:0000256" key="2">
    <source>
        <dbReference type="ARBA" id="ARBA00004240"/>
    </source>
</evidence>
<dbReference type="PANTHER" id="PTHR48182">
    <property type="entry name" value="PROTEIN SERAC1"/>
    <property type="match status" value="1"/>
</dbReference>
<evidence type="ECO:0000313" key="8">
    <source>
        <dbReference type="Proteomes" id="UP000002669"/>
    </source>
</evidence>
<dbReference type="HOGENOM" id="CLU_000288_182_0_1"/>
<evidence type="ECO:0000313" key="7">
    <source>
        <dbReference type="EMBL" id="EFR01669.1"/>
    </source>
</evidence>
<dbReference type="GO" id="GO:0005739">
    <property type="term" value="C:mitochondrion"/>
    <property type="evidence" value="ECO:0007669"/>
    <property type="project" value="UniProtKB-SubCell"/>
</dbReference>
<proteinExistence type="predicted"/>
<protein>
    <recommendedName>
        <fullName evidence="9">DUF676 domain-containing protein</fullName>
    </recommendedName>
</protein>
<evidence type="ECO:0000256" key="4">
    <source>
        <dbReference type="ARBA" id="ARBA00022824"/>
    </source>
</evidence>
<dbReference type="RefSeq" id="XP_003172080.1">
    <property type="nucleotide sequence ID" value="XM_003172032.1"/>
</dbReference>
<dbReference type="GO" id="GO:0016020">
    <property type="term" value="C:membrane"/>
    <property type="evidence" value="ECO:0007669"/>
    <property type="project" value="UniProtKB-SubCell"/>
</dbReference>
<dbReference type="PANTHER" id="PTHR48182:SF2">
    <property type="entry name" value="PROTEIN SERAC1"/>
    <property type="match status" value="1"/>
</dbReference>
<organism evidence="8">
    <name type="scientific">Arthroderma gypseum (strain ATCC MYA-4604 / CBS 118893)</name>
    <name type="common">Microsporum gypseum</name>
    <dbReference type="NCBI Taxonomy" id="535722"/>
    <lineage>
        <taxon>Eukaryota</taxon>
        <taxon>Fungi</taxon>
        <taxon>Dikarya</taxon>
        <taxon>Ascomycota</taxon>
        <taxon>Pezizomycotina</taxon>
        <taxon>Eurotiomycetes</taxon>
        <taxon>Eurotiomycetidae</taxon>
        <taxon>Onygenales</taxon>
        <taxon>Arthrodermataceae</taxon>
        <taxon>Nannizzia</taxon>
    </lineage>
</organism>